<gene>
    <name evidence="1" type="ORF">HANVADRAFT_1041</name>
</gene>
<evidence type="ECO:0000313" key="2">
    <source>
        <dbReference type="Proteomes" id="UP000092321"/>
    </source>
</evidence>
<comment type="caution">
    <text evidence="1">The sequence shown here is derived from an EMBL/GenBank/DDBJ whole genome shotgun (WGS) entry which is preliminary data.</text>
</comment>
<keyword evidence="2" id="KW-1185">Reference proteome</keyword>
<evidence type="ECO:0000313" key="1">
    <source>
        <dbReference type="EMBL" id="OBA28427.1"/>
    </source>
</evidence>
<feature type="non-terminal residue" evidence="1">
    <location>
        <position position="355"/>
    </location>
</feature>
<name>A0A1B7TI58_9ASCO</name>
<organism evidence="1 2">
    <name type="scientific">Hanseniaspora valbyensis NRRL Y-1626</name>
    <dbReference type="NCBI Taxonomy" id="766949"/>
    <lineage>
        <taxon>Eukaryota</taxon>
        <taxon>Fungi</taxon>
        <taxon>Dikarya</taxon>
        <taxon>Ascomycota</taxon>
        <taxon>Saccharomycotina</taxon>
        <taxon>Saccharomycetes</taxon>
        <taxon>Saccharomycodales</taxon>
        <taxon>Saccharomycodaceae</taxon>
        <taxon>Hanseniaspora</taxon>
    </lineage>
</organism>
<dbReference type="Proteomes" id="UP000092321">
    <property type="component" value="Unassembled WGS sequence"/>
</dbReference>
<proteinExistence type="predicted"/>
<protein>
    <submittedName>
        <fullName evidence="1">Uncharacterized protein</fullName>
    </submittedName>
</protein>
<reference evidence="2" key="1">
    <citation type="journal article" date="2016" name="Proc. Natl. Acad. Sci. U.S.A.">
        <title>Comparative genomics of biotechnologically important yeasts.</title>
        <authorList>
            <person name="Riley R."/>
            <person name="Haridas S."/>
            <person name="Wolfe K.H."/>
            <person name="Lopes M.R."/>
            <person name="Hittinger C.T."/>
            <person name="Goeker M."/>
            <person name="Salamov A.A."/>
            <person name="Wisecaver J.H."/>
            <person name="Long T.M."/>
            <person name="Calvey C.H."/>
            <person name="Aerts A.L."/>
            <person name="Barry K.W."/>
            <person name="Choi C."/>
            <person name="Clum A."/>
            <person name="Coughlan A.Y."/>
            <person name="Deshpande S."/>
            <person name="Douglass A.P."/>
            <person name="Hanson S.J."/>
            <person name="Klenk H.-P."/>
            <person name="LaButti K.M."/>
            <person name="Lapidus A."/>
            <person name="Lindquist E.A."/>
            <person name="Lipzen A.M."/>
            <person name="Meier-Kolthoff J.P."/>
            <person name="Ohm R.A."/>
            <person name="Otillar R.P."/>
            <person name="Pangilinan J.L."/>
            <person name="Peng Y."/>
            <person name="Rokas A."/>
            <person name="Rosa C.A."/>
            <person name="Scheuner C."/>
            <person name="Sibirny A.A."/>
            <person name="Slot J.C."/>
            <person name="Stielow J.B."/>
            <person name="Sun H."/>
            <person name="Kurtzman C.P."/>
            <person name="Blackwell M."/>
            <person name="Grigoriev I.V."/>
            <person name="Jeffries T.W."/>
        </authorList>
    </citation>
    <scope>NUCLEOTIDE SEQUENCE [LARGE SCALE GENOMIC DNA]</scope>
    <source>
        <strain evidence="2">NRRL Y-1626</strain>
    </source>
</reference>
<dbReference type="EMBL" id="LXPE01000004">
    <property type="protein sequence ID" value="OBA28427.1"/>
    <property type="molecule type" value="Genomic_DNA"/>
</dbReference>
<accession>A0A1B7TI58</accession>
<dbReference type="AlphaFoldDB" id="A0A1B7TI58"/>
<sequence>MGFIVPGRNNRYLTKNKKSLINENNIEKYIYFNTVEAAKLHLIKTKQREEEHNDKTKEKSNKDSNSLDKEVIDFNRSTKYNILNIPLDITLKIVLRVSLDVLKTSSKKLFQLTLISLQNNYNFYKEYITYHFNNDEFDLIHNLYNIPEFLTIFIDNIDNFFNEYIIDEDYGDYYLPKKTKSKNKSELNFQDTKWDPKISSDQIIKFLQNKNEKNPVARWVFLPFFINKMQKNPTNFFKFTFFQIYKDLVIYFLQNDSSIDNLFTPLYSYYIMARDYTETKTGMLQLHTDDYARFVELFIKEILSNNKYTISEKQKLFIDSVFGEWRSDGYYYLNFSHDITCFEQEKIWLDIYNLR</sequence>